<evidence type="ECO:0000256" key="1">
    <source>
        <dbReference type="ARBA" id="ARBA00022603"/>
    </source>
</evidence>
<reference evidence="9 10" key="1">
    <citation type="journal article" date="2018" name="Gigascience">
        <title>Genomes of trombidid mites reveal novel predicted allergens and laterally-transferred genes associated with secondary metabolism.</title>
        <authorList>
            <person name="Dong X."/>
            <person name="Chaisiri K."/>
            <person name="Xia D."/>
            <person name="Armstrong S.D."/>
            <person name="Fang Y."/>
            <person name="Donnelly M.J."/>
            <person name="Kadowaki T."/>
            <person name="McGarry J.W."/>
            <person name="Darby A.C."/>
            <person name="Makepeace B.L."/>
        </authorList>
    </citation>
    <scope>NUCLEOTIDE SEQUENCE [LARGE SCALE GENOMIC DNA]</scope>
    <source>
        <strain evidence="9">UoL-WK</strain>
    </source>
</reference>
<dbReference type="Pfam" id="PF00891">
    <property type="entry name" value="Methyltransf_2"/>
    <property type="match status" value="1"/>
</dbReference>
<dbReference type="InterPro" id="IPR029063">
    <property type="entry name" value="SAM-dependent_MTases_sf"/>
</dbReference>
<evidence type="ECO:0000313" key="9">
    <source>
        <dbReference type="EMBL" id="RWR99384.1"/>
    </source>
</evidence>
<dbReference type="AlphaFoldDB" id="A0A3S3NBE8"/>
<comment type="function">
    <text evidence="4">Catalyzes the transfer of a methyl group onto N-acetylserotonin, producing melatonin (N-acetyl-5-methoxytryptamine).</text>
</comment>
<dbReference type="GO" id="GO:0032259">
    <property type="term" value="P:methylation"/>
    <property type="evidence" value="ECO:0007669"/>
    <property type="project" value="UniProtKB-KW"/>
</dbReference>
<keyword evidence="2" id="KW-0808">Transferase</keyword>
<dbReference type="EC" id="2.1.1.4" evidence="5"/>
<evidence type="ECO:0000256" key="5">
    <source>
        <dbReference type="ARBA" id="ARBA00039116"/>
    </source>
</evidence>
<evidence type="ECO:0000313" key="10">
    <source>
        <dbReference type="Proteomes" id="UP000285301"/>
    </source>
</evidence>
<dbReference type="STRING" id="1965070.A0A3S3NBE8"/>
<protein>
    <recommendedName>
        <fullName evidence="6">Acetylserotonin O-methyltransferase</fullName>
        <ecNumber evidence="5">2.1.1.4</ecNumber>
    </recommendedName>
    <alternativeName>
        <fullName evidence="7">Hydroxyindole O-methyltransferase</fullName>
    </alternativeName>
</protein>
<dbReference type="PANTHER" id="PTHR43712:SF2">
    <property type="entry name" value="O-METHYLTRANSFERASE CICE"/>
    <property type="match status" value="1"/>
</dbReference>
<keyword evidence="10" id="KW-1185">Reference proteome</keyword>
<keyword evidence="1" id="KW-0489">Methyltransferase</keyword>
<evidence type="ECO:0000256" key="7">
    <source>
        <dbReference type="ARBA" id="ARBA00043054"/>
    </source>
</evidence>
<dbReference type="Gene3D" id="3.40.50.150">
    <property type="entry name" value="Vaccinia Virus protein VP39"/>
    <property type="match status" value="1"/>
</dbReference>
<dbReference type="GO" id="GO:0017096">
    <property type="term" value="F:acetylserotonin O-methyltransferase activity"/>
    <property type="evidence" value="ECO:0007669"/>
    <property type="project" value="UniProtKB-EC"/>
</dbReference>
<dbReference type="Proteomes" id="UP000285301">
    <property type="component" value="Unassembled WGS sequence"/>
</dbReference>
<accession>A0A3S3NBE8</accession>
<dbReference type="OrthoDB" id="1606438at2759"/>
<dbReference type="PROSITE" id="PS51683">
    <property type="entry name" value="SAM_OMT_II"/>
    <property type="match status" value="1"/>
</dbReference>
<comment type="caution">
    <text evidence="9">The sequence shown here is derived from an EMBL/GenBank/DDBJ whole genome shotgun (WGS) entry which is preliminary data.</text>
</comment>
<evidence type="ECO:0000256" key="6">
    <source>
        <dbReference type="ARBA" id="ARBA00040730"/>
    </source>
</evidence>
<evidence type="ECO:0000256" key="4">
    <source>
        <dbReference type="ARBA" id="ARBA00037645"/>
    </source>
</evidence>
<proteinExistence type="predicted"/>
<dbReference type="SUPFAM" id="SSF53335">
    <property type="entry name" value="S-adenosyl-L-methionine-dependent methyltransferases"/>
    <property type="match status" value="1"/>
</dbReference>
<gene>
    <name evidence="9" type="ORF">B4U79_18795</name>
</gene>
<dbReference type="InterPro" id="IPR001077">
    <property type="entry name" value="COMT_C"/>
</dbReference>
<feature type="domain" description="O-methyltransferase C-terminal" evidence="8">
    <location>
        <begin position="1"/>
        <end position="131"/>
    </location>
</feature>
<evidence type="ECO:0000256" key="2">
    <source>
        <dbReference type="ARBA" id="ARBA00022679"/>
    </source>
</evidence>
<evidence type="ECO:0000259" key="8">
    <source>
        <dbReference type="Pfam" id="PF00891"/>
    </source>
</evidence>
<dbReference type="InterPro" id="IPR016461">
    <property type="entry name" value="COMT-like"/>
</dbReference>
<sequence length="139" mass="15772">MKEYKKLFQSDVTSKYDFSKFKHIVDVGGNDGTFLVEILQNTPSHVHGTVYDLPEVAKKAAENVAKHNLSGRCKTIGGNFFESVPEEGDCYILKYILNDWNDENCVSILRNISKQMKAYSKLLIIQQIDSEEVMVPLPL</sequence>
<keyword evidence="3" id="KW-0949">S-adenosyl-L-methionine</keyword>
<organism evidence="9 10">
    <name type="scientific">Dinothrombium tinctorium</name>
    <dbReference type="NCBI Taxonomy" id="1965070"/>
    <lineage>
        <taxon>Eukaryota</taxon>
        <taxon>Metazoa</taxon>
        <taxon>Ecdysozoa</taxon>
        <taxon>Arthropoda</taxon>
        <taxon>Chelicerata</taxon>
        <taxon>Arachnida</taxon>
        <taxon>Acari</taxon>
        <taxon>Acariformes</taxon>
        <taxon>Trombidiformes</taxon>
        <taxon>Prostigmata</taxon>
        <taxon>Anystina</taxon>
        <taxon>Parasitengona</taxon>
        <taxon>Trombidioidea</taxon>
        <taxon>Trombidiidae</taxon>
        <taxon>Dinothrombium</taxon>
    </lineage>
</organism>
<dbReference type="PANTHER" id="PTHR43712">
    <property type="entry name" value="PUTATIVE (AFU_ORTHOLOGUE AFUA_4G14580)-RELATED"/>
    <property type="match status" value="1"/>
</dbReference>
<evidence type="ECO:0000256" key="3">
    <source>
        <dbReference type="ARBA" id="ARBA00022691"/>
    </source>
</evidence>
<dbReference type="EMBL" id="NCKU01015427">
    <property type="protein sequence ID" value="RWR99384.1"/>
    <property type="molecule type" value="Genomic_DNA"/>
</dbReference>
<name>A0A3S3NBE8_9ACAR</name>